<evidence type="ECO:0000313" key="2">
    <source>
        <dbReference type="EMBL" id="BBN68999.1"/>
    </source>
</evidence>
<protein>
    <submittedName>
        <fullName evidence="2">Uncharacterized protein</fullName>
    </submittedName>
</protein>
<feature type="region of interest" description="Disordered" evidence="1">
    <location>
        <begin position="1"/>
        <end position="81"/>
    </location>
</feature>
<accession>A0A5H2XQD5</accession>
<sequence>MCRVRRIANRSPGYSGIANPGARPIRPSVSDQIRRTWFPSYEKPSGKSRLAIGDHGPHGHQEPVRSAKRPSRGRSSSDHLP</sequence>
<gene>
    <name evidence="2" type="ORF">Prudu_686S000200</name>
</gene>
<feature type="compositionally biased region" description="Basic and acidic residues" evidence="1">
    <location>
        <begin position="55"/>
        <end position="65"/>
    </location>
</feature>
<proteinExistence type="predicted"/>
<evidence type="ECO:0000256" key="1">
    <source>
        <dbReference type="SAM" id="MobiDB-lite"/>
    </source>
</evidence>
<organism evidence="2">
    <name type="scientific">Prunus dulcis</name>
    <name type="common">Almond</name>
    <name type="synonym">Amygdalus dulcis</name>
    <dbReference type="NCBI Taxonomy" id="3755"/>
    <lineage>
        <taxon>Eukaryota</taxon>
        <taxon>Viridiplantae</taxon>
        <taxon>Streptophyta</taxon>
        <taxon>Embryophyta</taxon>
        <taxon>Tracheophyta</taxon>
        <taxon>Spermatophyta</taxon>
        <taxon>Magnoliopsida</taxon>
        <taxon>eudicotyledons</taxon>
        <taxon>Gunneridae</taxon>
        <taxon>Pentapetalae</taxon>
        <taxon>rosids</taxon>
        <taxon>fabids</taxon>
        <taxon>Rosales</taxon>
        <taxon>Rosaceae</taxon>
        <taxon>Amygdaloideae</taxon>
        <taxon>Amygdaleae</taxon>
        <taxon>Prunus</taxon>
    </lineage>
</organism>
<dbReference type="EMBL" id="AP021023">
    <property type="protein sequence ID" value="BBN68999.1"/>
    <property type="molecule type" value="Genomic_DNA"/>
</dbReference>
<dbReference type="AlphaFoldDB" id="A0A5H2XQD5"/>
<name>A0A5H2XQD5_PRUDU</name>
<reference evidence="2" key="1">
    <citation type="journal article" date="2019" name="Science">
        <title>Mutation of a bHLH transcription factor allowed almond domestication.</title>
        <authorList>
            <person name="Sanchez-Perez R."/>
            <person name="Pavan S."/>
            <person name="Mazzeo R."/>
            <person name="Moldovan C."/>
            <person name="Aiese Cigliano R."/>
            <person name="Del Cueto J."/>
            <person name="Ricciardi F."/>
            <person name="Lotti C."/>
            <person name="Ricciardi L."/>
            <person name="Dicenta F."/>
            <person name="Lopez-Marques R.L."/>
            <person name="Lindberg Moller B."/>
        </authorList>
    </citation>
    <scope>NUCLEOTIDE SEQUENCE</scope>
</reference>